<feature type="domain" description="Orn/DAP/Arg decarboxylase 2 N-terminal" evidence="8">
    <location>
        <begin position="36"/>
        <end position="281"/>
    </location>
</feature>
<keyword evidence="2 5" id="KW-0210">Decarboxylase</keyword>
<feature type="binding site" evidence="5">
    <location>
        <position position="347"/>
    </location>
    <ligand>
        <name>substrate</name>
    </ligand>
</feature>
<keyword evidence="4 5" id="KW-0456">Lyase</keyword>
<feature type="binding site" evidence="5">
    <location>
        <position position="314"/>
    </location>
    <ligand>
        <name>substrate</name>
    </ligand>
</feature>
<evidence type="ECO:0000313" key="10">
    <source>
        <dbReference type="Proteomes" id="UP001595799"/>
    </source>
</evidence>
<dbReference type="InterPro" id="IPR000183">
    <property type="entry name" value="Orn/DAP/Arg_de-COase"/>
</dbReference>
<comment type="cofactor">
    <cofactor evidence="1 5 7">
        <name>pyridoxal 5'-phosphate</name>
        <dbReference type="ChEBI" id="CHEBI:597326"/>
    </cofactor>
</comment>
<dbReference type="EC" id="4.1.1.20" evidence="5 6"/>
<comment type="caution">
    <text evidence="9">The sequence shown here is derived from an EMBL/GenBank/DDBJ whole genome shotgun (WGS) entry which is preliminary data.</text>
</comment>
<comment type="catalytic activity">
    <reaction evidence="5 7">
        <text>meso-2,6-diaminopimelate + H(+) = L-lysine + CO2</text>
        <dbReference type="Rhea" id="RHEA:15101"/>
        <dbReference type="ChEBI" id="CHEBI:15378"/>
        <dbReference type="ChEBI" id="CHEBI:16526"/>
        <dbReference type="ChEBI" id="CHEBI:32551"/>
        <dbReference type="ChEBI" id="CHEBI:57791"/>
        <dbReference type="EC" id="4.1.1.20"/>
    </reaction>
</comment>
<accession>A0ABV8UKT5</accession>
<dbReference type="Pfam" id="PF02784">
    <property type="entry name" value="Orn_Arg_deC_N"/>
    <property type="match status" value="1"/>
</dbReference>
<dbReference type="InterPro" id="IPR029066">
    <property type="entry name" value="PLP-binding_barrel"/>
</dbReference>
<dbReference type="HAMAP" id="MF_02120">
    <property type="entry name" value="LysA"/>
    <property type="match status" value="1"/>
</dbReference>
<proteinExistence type="inferred from homology"/>
<evidence type="ECO:0000256" key="4">
    <source>
        <dbReference type="ARBA" id="ARBA00023239"/>
    </source>
</evidence>
<sequence length="421" mass="45157">MSAFAYRNGILHAEDLPLDRLIEEVGTPAFVYSRADLQAAYRRFAGALQDAGLDARICYAVKANPHLAVIRSFAELGAGADVVSEGELRRALAAGVPADRIVFAGVGKSDGEMALGLETGILQFNVESREELLRLDAVARGLGKTAPVALRVNPDVDAKTHAKITTGKSENKFGIDIRDIPELLQLAGGLPGLAIKGLAVHIGSQITQLEPFEAAFRRVAELFTEMRSAGHPLEHLDMGGGLGIAYQGESLPSVEDYAAVVRRTVGQLGVPLVFEPGRHLVGEAGLLLARVLFVKQGRSRRFLILDAAMNDLLRPALYDAWHEIQPLREAAPDATRQPFDVVGPVCESGDIFAAGRPLPEMAAGDALAFRSAGAYGATMASTYNSRLPAPEIMVSGSHYSIIRARPSHEQLMAQETLPDWL</sequence>
<keyword evidence="5 7" id="KW-0457">Lysine biosynthesis</keyword>
<protein>
    <recommendedName>
        <fullName evidence="5 6">Diaminopimelate decarboxylase</fullName>
        <shortName evidence="5">DAP decarboxylase</shortName>
        <shortName evidence="5">DAPDC</shortName>
        <ecNumber evidence="5 6">4.1.1.20</ecNumber>
    </recommendedName>
</protein>
<evidence type="ECO:0000256" key="2">
    <source>
        <dbReference type="ARBA" id="ARBA00022793"/>
    </source>
</evidence>
<evidence type="ECO:0000256" key="1">
    <source>
        <dbReference type="ARBA" id="ARBA00001933"/>
    </source>
</evidence>
<keyword evidence="10" id="KW-1185">Reference proteome</keyword>
<gene>
    <name evidence="5 9" type="primary">lysA</name>
    <name evidence="9" type="ORF">ACFOW6_09775</name>
</gene>
<dbReference type="SUPFAM" id="SSF51419">
    <property type="entry name" value="PLP-binding barrel"/>
    <property type="match status" value="1"/>
</dbReference>
<dbReference type="Gene3D" id="2.40.37.10">
    <property type="entry name" value="Lyase, Ornithine Decarboxylase, Chain A, domain 1"/>
    <property type="match status" value="1"/>
</dbReference>
<feature type="binding site" evidence="5">
    <location>
        <begin position="275"/>
        <end position="278"/>
    </location>
    <ligand>
        <name>pyridoxal 5'-phosphate</name>
        <dbReference type="ChEBI" id="CHEBI:597326"/>
    </ligand>
</feature>
<feature type="binding site" evidence="5">
    <location>
        <position position="278"/>
    </location>
    <ligand>
        <name>substrate</name>
    </ligand>
</feature>
<feature type="binding site" evidence="5">
    <location>
        <position position="318"/>
    </location>
    <ligand>
        <name>substrate</name>
    </ligand>
</feature>
<evidence type="ECO:0000256" key="7">
    <source>
        <dbReference type="RuleBase" id="RU003738"/>
    </source>
</evidence>
<dbReference type="PANTHER" id="PTHR43727">
    <property type="entry name" value="DIAMINOPIMELATE DECARBOXYLASE"/>
    <property type="match status" value="1"/>
</dbReference>
<evidence type="ECO:0000256" key="5">
    <source>
        <dbReference type="HAMAP-Rule" id="MF_02120"/>
    </source>
</evidence>
<dbReference type="InterPro" id="IPR022644">
    <property type="entry name" value="De-COase2_N"/>
</dbReference>
<keyword evidence="3 5" id="KW-0663">Pyridoxal phosphate</keyword>
<evidence type="ECO:0000313" key="9">
    <source>
        <dbReference type="EMBL" id="MFC4351830.1"/>
    </source>
</evidence>
<evidence type="ECO:0000259" key="8">
    <source>
        <dbReference type="Pfam" id="PF02784"/>
    </source>
</evidence>
<dbReference type="RefSeq" id="WP_382422175.1">
    <property type="nucleotide sequence ID" value="NZ_JBHSCW010000004.1"/>
</dbReference>
<feature type="binding site" evidence="5">
    <location>
        <position position="375"/>
    </location>
    <ligand>
        <name>pyridoxal 5'-phosphate</name>
        <dbReference type="ChEBI" id="CHEBI:597326"/>
    </ligand>
</feature>
<dbReference type="PANTHER" id="PTHR43727:SF2">
    <property type="entry name" value="GROUP IV DECARBOXYLASE"/>
    <property type="match status" value="1"/>
</dbReference>
<comment type="similarity">
    <text evidence="5">Belongs to the Orn/Lys/Arg decarboxylase class-II family. LysA subfamily.</text>
</comment>
<comment type="function">
    <text evidence="5">Specifically catalyzes the decarboxylation of meso-diaminopimelate (meso-DAP) to L-lysine.</text>
</comment>
<keyword evidence="5" id="KW-0028">Amino-acid biosynthesis</keyword>
<dbReference type="PRINTS" id="PR01179">
    <property type="entry name" value="ODADCRBXLASE"/>
</dbReference>
<dbReference type="Proteomes" id="UP001595799">
    <property type="component" value="Unassembled WGS sequence"/>
</dbReference>
<dbReference type="PROSITE" id="PS00879">
    <property type="entry name" value="ODR_DC_2_2"/>
    <property type="match status" value="1"/>
</dbReference>
<comment type="pathway">
    <text evidence="5 7">Amino-acid biosynthesis; L-lysine biosynthesis via DAP pathway; L-lysine from DL-2,6-diaminopimelate: step 1/1.</text>
</comment>
<dbReference type="InterPro" id="IPR002986">
    <property type="entry name" value="DAP_deCOOHase_LysA"/>
</dbReference>
<dbReference type="PRINTS" id="PR01181">
    <property type="entry name" value="DAPDCRBXLASE"/>
</dbReference>
<dbReference type="EMBL" id="JBHSCW010000004">
    <property type="protein sequence ID" value="MFC4351830.1"/>
    <property type="molecule type" value="Genomic_DNA"/>
</dbReference>
<organism evidence="9 10">
    <name type="scientific">Fodinicurvata halophila</name>
    <dbReference type="NCBI Taxonomy" id="1419723"/>
    <lineage>
        <taxon>Bacteria</taxon>
        <taxon>Pseudomonadati</taxon>
        <taxon>Pseudomonadota</taxon>
        <taxon>Alphaproteobacteria</taxon>
        <taxon>Rhodospirillales</taxon>
        <taxon>Rhodovibrionaceae</taxon>
        <taxon>Fodinicurvata</taxon>
    </lineage>
</organism>
<reference evidence="10" key="1">
    <citation type="journal article" date="2019" name="Int. J. Syst. Evol. Microbiol.">
        <title>The Global Catalogue of Microorganisms (GCM) 10K type strain sequencing project: providing services to taxonomists for standard genome sequencing and annotation.</title>
        <authorList>
            <consortium name="The Broad Institute Genomics Platform"/>
            <consortium name="The Broad Institute Genome Sequencing Center for Infectious Disease"/>
            <person name="Wu L."/>
            <person name="Ma J."/>
        </authorList>
    </citation>
    <scope>NUCLEOTIDE SEQUENCE [LARGE SCALE GENOMIC DNA]</scope>
    <source>
        <strain evidence="10">CECT 8472</strain>
    </source>
</reference>
<comment type="subunit">
    <text evidence="5">Homodimer.</text>
</comment>
<name>A0ABV8UKT5_9PROT</name>
<dbReference type="Gene3D" id="3.20.20.10">
    <property type="entry name" value="Alanine racemase"/>
    <property type="match status" value="1"/>
</dbReference>
<dbReference type="InterPro" id="IPR022657">
    <property type="entry name" value="De-COase2_CS"/>
</dbReference>
<dbReference type="CDD" id="cd06828">
    <property type="entry name" value="PLPDE_III_DapDC"/>
    <property type="match status" value="1"/>
</dbReference>
<feature type="modified residue" description="N6-(pyridoxal phosphate)lysine" evidence="5">
    <location>
        <position position="62"/>
    </location>
</feature>
<feature type="binding site" evidence="5">
    <location>
        <position position="241"/>
    </location>
    <ligand>
        <name>pyridoxal 5'-phosphate</name>
        <dbReference type="ChEBI" id="CHEBI:597326"/>
    </ligand>
</feature>
<dbReference type="NCBIfam" id="TIGR01048">
    <property type="entry name" value="lysA"/>
    <property type="match status" value="1"/>
</dbReference>
<evidence type="ECO:0000256" key="3">
    <source>
        <dbReference type="ARBA" id="ARBA00022898"/>
    </source>
</evidence>
<feature type="binding site" evidence="5">
    <location>
        <position position="375"/>
    </location>
    <ligand>
        <name>substrate</name>
    </ligand>
</feature>
<evidence type="ECO:0000256" key="6">
    <source>
        <dbReference type="NCBIfam" id="TIGR01048"/>
    </source>
</evidence>
<dbReference type="InterPro" id="IPR009006">
    <property type="entry name" value="Ala_racemase/Decarboxylase_C"/>
</dbReference>
<dbReference type="SUPFAM" id="SSF50621">
    <property type="entry name" value="Alanine racemase C-terminal domain-like"/>
    <property type="match status" value="1"/>
</dbReference>
<dbReference type="GO" id="GO:0008836">
    <property type="term" value="F:diaminopimelate decarboxylase activity"/>
    <property type="evidence" value="ECO:0007669"/>
    <property type="project" value="UniProtKB-EC"/>
</dbReference>